<evidence type="ECO:0000313" key="1">
    <source>
        <dbReference type="Proteomes" id="UP000515121"/>
    </source>
</evidence>
<dbReference type="GeneID" id="111290094"/>
<organism evidence="1 2">
    <name type="scientific">Durio zibethinus</name>
    <name type="common">Durian</name>
    <dbReference type="NCBI Taxonomy" id="66656"/>
    <lineage>
        <taxon>Eukaryota</taxon>
        <taxon>Viridiplantae</taxon>
        <taxon>Streptophyta</taxon>
        <taxon>Embryophyta</taxon>
        <taxon>Tracheophyta</taxon>
        <taxon>Spermatophyta</taxon>
        <taxon>Magnoliopsida</taxon>
        <taxon>eudicotyledons</taxon>
        <taxon>Gunneridae</taxon>
        <taxon>Pentapetalae</taxon>
        <taxon>rosids</taxon>
        <taxon>malvids</taxon>
        <taxon>Malvales</taxon>
        <taxon>Malvaceae</taxon>
        <taxon>Helicteroideae</taxon>
        <taxon>Durio</taxon>
    </lineage>
</organism>
<dbReference type="RefSeq" id="XP_022737221.1">
    <property type="nucleotide sequence ID" value="XM_022881486.1"/>
</dbReference>
<protein>
    <submittedName>
        <fullName evidence="2">Uncharacterized protein LOC111290094</fullName>
    </submittedName>
</protein>
<dbReference type="PANTHER" id="PTHR48475">
    <property type="entry name" value="RIBONUCLEASE H"/>
    <property type="match status" value="1"/>
</dbReference>
<dbReference type="Proteomes" id="UP000515121">
    <property type="component" value="Unplaced"/>
</dbReference>
<keyword evidence="1" id="KW-1185">Reference proteome</keyword>
<dbReference type="OrthoDB" id="5596291at2759"/>
<evidence type="ECO:0000313" key="2">
    <source>
        <dbReference type="RefSeq" id="XP_022737221.1"/>
    </source>
</evidence>
<dbReference type="InterPro" id="IPR036397">
    <property type="entry name" value="RNaseH_sf"/>
</dbReference>
<dbReference type="InterPro" id="IPR012337">
    <property type="entry name" value="RNaseH-like_sf"/>
</dbReference>
<accession>A0A6P5YB02</accession>
<dbReference type="PANTHER" id="PTHR48475:SF1">
    <property type="entry name" value="RNASE H TYPE-1 DOMAIN-CONTAINING PROTEIN"/>
    <property type="match status" value="1"/>
</dbReference>
<gene>
    <name evidence="2" type="primary">LOC111290094</name>
</gene>
<dbReference type="Gene3D" id="3.30.420.10">
    <property type="entry name" value="Ribonuclease H-like superfamily/Ribonuclease H"/>
    <property type="match status" value="1"/>
</dbReference>
<dbReference type="AlphaFoldDB" id="A0A6P5YB02"/>
<name>A0A6P5YB02_DURZI</name>
<dbReference type="KEGG" id="dzi:111290094"/>
<dbReference type="GO" id="GO:0003676">
    <property type="term" value="F:nucleic acid binding"/>
    <property type="evidence" value="ECO:0007669"/>
    <property type="project" value="InterPro"/>
</dbReference>
<reference evidence="2" key="1">
    <citation type="submission" date="2025-08" db="UniProtKB">
        <authorList>
            <consortium name="RefSeq"/>
        </authorList>
    </citation>
    <scope>IDENTIFICATION</scope>
    <source>
        <tissue evidence="2">Fruit stalk</tissue>
    </source>
</reference>
<proteinExistence type="predicted"/>
<sequence>MKDEDEELVREVWKMFFDGASNIMEHDFNCTNNLAEYETYVMGLQMTIEKKIEMLEVYRDSTLIIYQLKEAASYASSIMRSVVCKFIKREIIYRYRLLKRIISDNASNLNNKMMKKLCAQFKIKHHHSTPYRPKMNDTVLMKIKLDEAELAQDFFKQLNLIEEKRLLALNYRQMYQKKIMRAHDKKIRPRYFCEGELVLKRILPYQHNNREKWTPN</sequence>
<dbReference type="SUPFAM" id="SSF53098">
    <property type="entry name" value="Ribonuclease H-like"/>
    <property type="match status" value="2"/>
</dbReference>